<accession>A0A318JD72</accession>
<keyword evidence="2" id="KW-1185">Reference proteome</keyword>
<dbReference type="AlphaFoldDB" id="A0A318JD72"/>
<sequence>GQAGLVAAQQDLLDGLSREIAAALAAQPAWLLPAAG</sequence>
<dbReference type="EMBL" id="QJKC01000011">
    <property type="protein sequence ID" value="PXX45610.1"/>
    <property type="molecule type" value="Genomic_DNA"/>
</dbReference>
<evidence type="ECO:0000313" key="2">
    <source>
        <dbReference type="Proteomes" id="UP000248395"/>
    </source>
</evidence>
<protein>
    <submittedName>
        <fullName evidence="1">Uncharacterized protein</fullName>
    </submittedName>
</protein>
<feature type="non-terminal residue" evidence="1">
    <location>
        <position position="1"/>
    </location>
</feature>
<evidence type="ECO:0000313" key="1">
    <source>
        <dbReference type="EMBL" id="PXX45610.1"/>
    </source>
</evidence>
<organism evidence="1 2">
    <name type="scientific">Aquitalea magnusonii</name>
    <dbReference type="NCBI Taxonomy" id="332411"/>
    <lineage>
        <taxon>Bacteria</taxon>
        <taxon>Pseudomonadati</taxon>
        <taxon>Pseudomonadota</taxon>
        <taxon>Betaproteobacteria</taxon>
        <taxon>Neisseriales</taxon>
        <taxon>Chromobacteriaceae</taxon>
        <taxon>Aquitalea</taxon>
    </lineage>
</organism>
<comment type="caution">
    <text evidence="1">The sequence shown here is derived from an EMBL/GenBank/DDBJ whole genome shotgun (WGS) entry which is preliminary data.</text>
</comment>
<gene>
    <name evidence="1" type="ORF">DFR38_1111</name>
</gene>
<dbReference type="Proteomes" id="UP000248395">
    <property type="component" value="Unassembled WGS sequence"/>
</dbReference>
<reference evidence="1 2" key="1">
    <citation type="submission" date="2018-05" db="EMBL/GenBank/DDBJ databases">
        <title>Genomic Encyclopedia of Type Strains, Phase IV (KMG-IV): sequencing the most valuable type-strain genomes for metagenomic binning, comparative biology and taxonomic classification.</title>
        <authorList>
            <person name="Goeker M."/>
        </authorList>
    </citation>
    <scope>NUCLEOTIDE SEQUENCE [LARGE SCALE GENOMIC DNA]</scope>
    <source>
        <strain evidence="1 2">DSM 25134</strain>
    </source>
</reference>
<name>A0A318JD72_9NEIS</name>
<proteinExistence type="predicted"/>